<accession>A0A0F9IKG5</accession>
<name>A0A0F9IKG5_9ZZZZ</name>
<comment type="caution">
    <text evidence="1">The sequence shown here is derived from an EMBL/GenBank/DDBJ whole genome shotgun (WGS) entry which is preliminary data.</text>
</comment>
<feature type="non-terminal residue" evidence="1">
    <location>
        <position position="80"/>
    </location>
</feature>
<protein>
    <submittedName>
        <fullName evidence="1">Uncharacterized protein</fullName>
    </submittedName>
</protein>
<gene>
    <name evidence="1" type="ORF">LCGC14_1931700</name>
</gene>
<organism evidence="1">
    <name type="scientific">marine sediment metagenome</name>
    <dbReference type="NCBI Taxonomy" id="412755"/>
    <lineage>
        <taxon>unclassified sequences</taxon>
        <taxon>metagenomes</taxon>
        <taxon>ecological metagenomes</taxon>
    </lineage>
</organism>
<dbReference type="EMBL" id="LAZR01020753">
    <property type="protein sequence ID" value="KKL87737.1"/>
    <property type="molecule type" value="Genomic_DNA"/>
</dbReference>
<evidence type="ECO:0000313" key="1">
    <source>
        <dbReference type="EMBL" id="KKL87737.1"/>
    </source>
</evidence>
<reference evidence="1" key="1">
    <citation type="journal article" date="2015" name="Nature">
        <title>Complex archaea that bridge the gap between prokaryotes and eukaryotes.</title>
        <authorList>
            <person name="Spang A."/>
            <person name="Saw J.H."/>
            <person name="Jorgensen S.L."/>
            <person name="Zaremba-Niedzwiedzka K."/>
            <person name="Martijn J."/>
            <person name="Lind A.E."/>
            <person name="van Eijk R."/>
            <person name="Schleper C."/>
            <person name="Guy L."/>
            <person name="Ettema T.J."/>
        </authorList>
    </citation>
    <scope>NUCLEOTIDE SEQUENCE</scope>
</reference>
<dbReference type="AlphaFoldDB" id="A0A0F9IKG5"/>
<sequence length="80" mass="8832">MSGIANKELLEKAVITTDTLAASGKLSPAQSDKFIDYVIDETVLRKNARLIRFRNESLEIDKIGIGRRVAFPKTEAQDPG</sequence>
<proteinExistence type="predicted"/>